<dbReference type="Proteomes" id="UP000281431">
    <property type="component" value="Unassembled WGS sequence"/>
</dbReference>
<dbReference type="InterPro" id="IPR001647">
    <property type="entry name" value="HTH_TetR"/>
</dbReference>
<comment type="caution">
    <text evidence="4">The sequence shown here is derived from an EMBL/GenBank/DDBJ whole genome shotgun (WGS) entry which is preliminary data.</text>
</comment>
<evidence type="ECO:0000259" key="3">
    <source>
        <dbReference type="PROSITE" id="PS50977"/>
    </source>
</evidence>
<dbReference type="Gene3D" id="1.10.357.10">
    <property type="entry name" value="Tetracycline Repressor, domain 2"/>
    <property type="match status" value="1"/>
</dbReference>
<evidence type="ECO:0000256" key="1">
    <source>
        <dbReference type="ARBA" id="ARBA00023125"/>
    </source>
</evidence>
<dbReference type="InterPro" id="IPR009057">
    <property type="entry name" value="Homeodomain-like_sf"/>
</dbReference>
<organism evidence="4 5">
    <name type="scientific">Natrarchaeobius chitinivorans</name>
    <dbReference type="NCBI Taxonomy" id="1679083"/>
    <lineage>
        <taxon>Archaea</taxon>
        <taxon>Methanobacteriati</taxon>
        <taxon>Methanobacteriota</taxon>
        <taxon>Stenosarchaea group</taxon>
        <taxon>Halobacteria</taxon>
        <taxon>Halobacteriales</taxon>
        <taxon>Natrialbaceae</taxon>
        <taxon>Natrarchaeobius</taxon>
    </lineage>
</organism>
<keyword evidence="5" id="KW-1185">Reference proteome</keyword>
<dbReference type="Pfam" id="PF00440">
    <property type="entry name" value="TetR_N"/>
    <property type="match status" value="1"/>
</dbReference>
<dbReference type="PANTHER" id="PTHR43479">
    <property type="entry name" value="ACREF/ENVCD OPERON REPRESSOR-RELATED"/>
    <property type="match status" value="1"/>
</dbReference>
<evidence type="ECO:0000256" key="2">
    <source>
        <dbReference type="PROSITE-ProRule" id="PRU00335"/>
    </source>
</evidence>
<dbReference type="InterPro" id="IPR050624">
    <property type="entry name" value="HTH-type_Tx_Regulator"/>
</dbReference>
<gene>
    <name evidence="4" type="ORF">EA472_14300</name>
</gene>
<protein>
    <submittedName>
        <fullName evidence="4">TetR/AcrR family transcriptional regulator</fullName>
    </submittedName>
</protein>
<keyword evidence="1 2" id="KW-0238">DNA-binding</keyword>
<name>A0A3N6NJS9_NATCH</name>
<dbReference type="OrthoDB" id="135877at2157"/>
<dbReference type="InterPro" id="IPR023772">
    <property type="entry name" value="DNA-bd_HTH_TetR-type_CS"/>
</dbReference>
<dbReference type="Gene3D" id="1.10.10.60">
    <property type="entry name" value="Homeodomain-like"/>
    <property type="match status" value="1"/>
</dbReference>
<dbReference type="PROSITE" id="PS01081">
    <property type="entry name" value="HTH_TETR_1"/>
    <property type="match status" value="1"/>
</dbReference>
<dbReference type="SUPFAM" id="SSF46689">
    <property type="entry name" value="Homeodomain-like"/>
    <property type="match status" value="1"/>
</dbReference>
<dbReference type="PANTHER" id="PTHR43479:SF11">
    <property type="entry name" value="ACREF_ENVCD OPERON REPRESSOR-RELATED"/>
    <property type="match status" value="1"/>
</dbReference>
<accession>A0A3N6NJS9</accession>
<dbReference type="EMBL" id="REFZ01000009">
    <property type="protein sequence ID" value="RQG99392.1"/>
    <property type="molecule type" value="Genomic_DNA"/>
</dbReference>
<feature type="DNA-binding region" description="H-T-H motif" evidence="2">
    <location>
        <begin position="33"/>
        <end position="52"/>
    </location>
</feature>
<dbReference type="AlphaFoldDB" id="A0A3N6NJS9"/>
<sequence>MKKFSDEERERIREQLVRTGRELVLTYGPEKTTVKDVTDPVGIAKPTFYQFFDAKSDLYLEILEREIEEYVENVRTELEGIDDPQEALERFFWCYVEFGEENPFVQQMIIRGNYRELIERSSGEALNDVQEQRWAEFVPIIEEIKARSDGPVAKMDPLTIGGLMSGTLGWLMIHKDEYELYETELETIDQGYYEHLQETLISTIARGLTIAE</sequence>
<dbReference type="PROSITE" id="PS50977">
    <property type="entry name" value="HTH_TETR_2"/>
    <property type="match status" value="1"/>
</dbReference>
<evidence type="ECO:0000313" key="4">
    <source>
        <dbReference type="EMBL" id="RQG99392.1"/>
    </source>
</evidence>
<reference evidence="4 5" key="1">
    <citation type="submission" date="2018-10" db="EMBL/GenBank/DDBJ databases">
        <title>Natrarchaeobius chitinivorans gen. nov., sp. nov., and Natrarchaeobius haloalkaliphilus sp. nov., alkaliphilic, chitin-utilizing haloarchaea from hypersaline alkaline lakes.</title>
        <authorList>
            <person name="Sorokin D.Y."/>
            <person name="Elcheninov A.G."/>
            <person name="Kostrikina N.A."/>
            <person name="Bale N.J."/>
            <person name="Sinninghe Damste J.S."/>
            <person name="Khijniak T.V."/>
            <person name="Kublanov I.V."/>
            <person name="Toshchakov S.V."/>
        </authorList>
    </citation>
    <scope>NUCLEOTIDE SEQUENCE [LARGE SCALE GENOMIC DNA]</scope>
    <source>
        <strain evidence="4 5">AArcht7</strain>
    </source>
</reference>
<dbReference type="GO" id="GO:0003677">
    <property type="term" value="F:DNA binding"/>
    <property type="evidence" value="ECO:0007669"/>
    <property type="project" value="UniProtKB-UniRule"/>
</dbReference>
<feature type="domain" description="HTH tetR-type" evidence="3">
    <location>
        <begin position="10"/>
        <end position="70"/>
    </location>
</feature>
<proteinExistence type="predicted"/>
<evidence type="ECO:0000313" key="5">
    <source>
        <dbReference type="Proteomes" id="UP000281431"/>
    </source>
</evidence>